<keyword evidence="12 20" id="KW-0350">Heme biosynthesis</keyword>
<dbReference type="GO" id="GO:0030170">
    <property type="term" value="F:pyridoxal phosphate binding"/>
    <property type="evidence" value="ECO:0007669"/>
    <property type="project" value="UniProtKB-UniRule"/>
</dbReference>
<feature type="domain" description="5-aminolevulinate synthase presequence" evidence="22">
    <location>
        <begin position="4"/>
        <end position="77"/>
    </location>
</feature>
<protein>
    <recommendedName>
        <fullName evidence="6 20">5-aminolevulinate synthase</fullName>
        <ecNumber evidence="6 20">2.3.1.37</ecNumber>
    </recommendedName>
    <alternativeName>
        <fullName evidence="15 20">5-aminolevulinic acid synthase</fullName>
    </alternativeName>
    <alternativeName>
        <fullName evidence="16 20">Delta-ALA synthase</fullName>
    </alternativeName>
    <alternativeName>
        <fullName evidence="17 20">Delta-aminolevulinate synthase</fullName>
    </alternativeName>
</protein>
<dbReference type="Pfam" id="PF09029">
    <property type="entry name" value="Preseq_ALAS"/>
    <property type="match status" value="1"/>
</dbReference>
<dbReference type="GO" id="GO:0005743">
    <property type="term" value="C:mitochondrial inner membrane"/>
    <property type="evidence" value="ECO:0007669"/>
    <property type="project" value="UniProtKB-SubCell"/>
</dbReference>
<evidence type="ECO:0000256" key="17">
    <source>
        <dbReference type="ARBA" id="ARBA00032773"/>
    </source>
</evidence>
<dbReference type="CDD" id="cd06454">
    <property type="entry name" value="KBL_like"/>
    <property type="match status" value="1"/>
</dbReference>
<dbReference type="InterPro" id="IPR004839">
    <property type="entry name" value="Aminotransferase_I/II_large"/>
</dbReference>
<dbReference type="Gene3D" id="3.90.1150.10">
    <property type="entry name" value="Aspartate Aminotransferase, domain 1"/>
    <property type="match status" value="1"/>
</dbReference>
<evidence type="ECO:0000256" key="10">
    <source>
        <dbReference type="ARBA" id="ARBA00022946"/>
    </source>
</evidence>
<dbReference type="SMR" id="A0A2G8KPC7"/>
<dbReference type="AlphaFoldDB" id="A0A2G8KPC7"/>
<dbReference type="NCBIfam" id="TIGR01821">
    <property type="entry name" value="5aminolev_synth"/>
    <property type="match status" value="1"/>
</dbReference>
<dbReference type="GO" id="GO:0005759">
    <property type="term" value="C:mitochondrial matrix"/>
    <property type="evidence" value="ECO:0007669"/>
    <property type="project" value="InterPro"/>
</dbReference>
<sequence length="553" mass="60720">MAQIALRCPFLTRLPAGFARRAGNSLFSYAEGCPVMTQVMQRHASNHHQNVDLAKAMAADSKVEMKCPFLANMEKTKKMNPIVDSDIFCETCNKSVPAQVVNEANKEHCKPATIVQKVDKVTEKQREFESVDGTFNYEVFMKEEIEKKKLNHTYRIFKKVNRRASEFPFAEEFSKPLTSGLGQEISVWCSNDYLGMTRHEKVVKAVQDTAAKHGTGAGGTRNISGNTTYHESLEATVARLHQKEAGLVFTSCFVANDSTLFTLARALPGCEIYSDAGNHASMIQGIRNSKVPKFIFRHNDTEHLEELLKKSDPLTPKIVAFETVHSMTGDISPLKELCDISHKYGALTFVDEVHAVGLYGHHGAGVGERDGCLEDMDIISGTLGKAFGMIGGYIAGSANLVDMVRSYAAGFIFTTSLPPMVLQGAMTSIGVLAGEEGRKLRSRHQEMVKILRTKLLDAGIPAVNMPSHIIPIHVGDPAACTAAADTLMEKHSIYVQAINAPTVAPGEERLRVAPTPYHTPEMMDKFVAAMVDVWETCDLPLNKQESPSFGQKV</sequence>
<dbReference type="PANTHER" id="PTHR13693:SF102">
    <property type="entry name" value="2-AMINO-3-KETOBUTYRATE COENZYME A LIGASE, MITOCHONDRIAL"/>
    <property type="match status" value="1"/>
</dbReference>
<evidence type="ECO:0000256" key="6">
    <source>
        <dbReference type="ARBA" id="ARBA00013257"/>
    </source>
</evidence>
<dbReference type="SUPFAM" id="SSF53383">
    <property type="entry name" value="PLP-dependent transferases"/>
    <property type="match status" value="1"/>
</dbReference>
<evidence type="ECO:0000256" key="15">
    <source>
        <dbReference type="ARBA" id="ARBA00031691"/>
    </source>
</evidence>
<dbReference type="GO" id="GO:0048821">
    <property type="term" value="P:erythrocyte development"/>
    <property type="evidence" value="ECO:0007669"/>
    <property type="project" value="TreeGrafter"/>
</dbReference>
<comment type="cofactor">
    <cofactor evidence="1 19">
        <name>pyridoxal 5'-phosphate</name>
        <dbReference type="ChEBI" id="CHEBI:597326"/>
    </cofactor>
</comment>
<evidence type="ECO:0000256" key="3">
    <source>
        <dbReference type="ARBA" id="ARBA00004273"/>
    </source>
</evidence>
<organism evidence="23 24">
    <name type="scientific">Stichopus japonicus</name>
    <name type="common">Sea cucumber</name>
    <dbReference type="NCBI Taxonomy" id="307972"/>
    <lineage>
        <taxon>Eukaryota</taxon>
        <taxon>Metazoa</taxon>
        <taxon>Echinodermata</taxon>
        <taxon>Eleutherozoa</taxon>
        <taxon>Echinozoa</taxon>
        <taxon>Holothuroidea</taxon>
        <taxon>Aspidochirotacea</taxon>
        <taxon>Aspidochirotida</taxon>
        <taxon>Stichopodidae</taxon>
        <taxon>Apostichopus</taxon>
    </lineage>
</organism>
<accession>A0A2G8KPC7</accession>
<evidence type="ECO:0000256" key="4">
    <source>
        <dbReference type="ARBA" id="ARBA00005029"/>
    </source>
</evidence>
<dbReference type="PROSITE" id="PS00599">
    <property type="entry name" value="AA_TRANSFER_CLASS_2"/>
    <property type="match status" value="1"/>
</dbReference>
<evidence type="ECO:0000256" key="1">
    <source>
        <dbReference type="ARBA" id="ARBA00001933"/>
    </source>
</evidence>
<evidence type="ECO:0000256" key="9">
    <source>
        <dbReference type="ARBA" id="ARBA00022898"/>
    </source>
</evidence>
<evidence type="ECO:0000256" key="11">
    <source>
        <dbReference type="ARBA" id="ARBA00023128"/>
    </source>
</evidence>
<reference evidence="23 24" key="1">
    <citation type="journal article" date="2017" name="PLoS Biol.">
        <title>The sea cucumber genome provides insights into morphological evolution and visceral regeneration.</title>
        <authorList>
            <person name="Zhang X."/>
            <person name="Sun L."/>
            <person name="Yuan J."/>
            <person name="Sun Y."/>
            <person name="Gao Y."/>
            <person name="Zhang L."/>
            <person name="Li S."/>
            <person name="Dai H."/>
            <person name="Hamel J.F."/>
            <person name="Liu C."/>
            <person name="Yu Y."/>
            <person name="Liu S."/>
            <person name="Lin W."/>
            <person name="Guo K."/>
            <person name="Jin S."/>
            <person name="Xu P."/>
            <person name="Storey K.B."/>
            <person name="Huan P."/>
            <person name="Zhang T."/>
            <person name="Zhou Y."/>
            <person name="Zhang J."/>
            <person name="Lin C."/>
            <person name="Li X."/>
            <person name="Xing L."/>
            <person name="Huo D."/>
            <person name="Sun M."/>
            <person name="Wang L."/>
            <person name="Mercier A."/>
            <person name="Li F."/>
            <person name="Yang H."/>
            <person name="Xiang J."/>
        </authorList>
    </citation>
    <scope>NUCLEOTIDE SEQUENCE [LARGE SCALE GENOMIC DNA]</scope>
    <source>
        <strain evidence="23">Shaxun</strain>
        <tissue evidence="23">Muscle</tissue>
    </source>
</reference>
<feature type="domain" description="Aminotransferase class I/classII large" evidence="21">
    <location>
        <begin position="187"/>
        <end position="529"/>
    </location>
</feature>
<evidence type="ECO:0000256" key="2">
    <source>
        <dbReference type="ARBA" id="ARBA00004170"/>
    </source>
</evidence>
<dbReference type="GO" id="GO:0003870">
    <property type="term" value="F:5-aminolevulinate synthase activity"/>
    <property type="evidence" value="ECO:0007669"/>
    <property type="project" value="UniProtKB-EC"/>
</dbReference>
<dbReference type="STRING" id="307972.A0A2G8KPC7"/>
<keyword evidence="9 19" id="KW-0663">Pyridoxal phosphate</keyword>
<comment type="pathway">
    <text evidence="4 20">Porphyrin-containing compound metabolism; protoporphyrin-IX biosynthesis; 5-aminolevulinate from glycine: step 1/1.</text>
</comment>
<evidence type="ECO:0000256" key="19">
    <source>
        <dbReference type="RuleBase" id="RU003693"/>
    </source>
</evidence>
<dbReference type="EC" id="2.3.1.37" evidence="6 20"/>
<evidence type="ECO:0000256" key="7">
    <source>
        <dbReference type="ARBA" id="ARBA00022679"/>
    </source>
</evidence>
<keyword evidence="13" id="KW-0472">Membrane</keyword>
<dbReference type="InterPro" id="IPR015118">
    <property type="entry name" value="5aminolev_synth_preseq"/>
</dbReference>
<dbReference type="InterPro" id="IPR010961">
    <property type="entry name" value="4pyrrol_synth_NH2levulA_synth"/>
</dbReference>
<evidence type="ECO:0000259" key="21">
    <source>
        <dbReference type="Pfam" id="PF00155"/>
    </source>
</evidence>
<evidence type="ECO:0000256" key="12">
    <source>
        <dbReference type="ARBA" id="ARBA00023133"/>
    </source>
</evidence>
<keyword evidence="11" id="KW-0496">Mitochondrion</keyword>
<name>A0A2G8KPC7_STIJA</name>
<dbReference type="GO" id="GO:0006782">
    <property type="term" value="P:protoporphyrinogen IX biosynthetic process"/>
    <property type="evidence" value="ECO:0007669"/>
    <property type="project" value="UniProtKB-UniRule"/>
</dbReference>
<dbReference type="EMBL" id="MRZV01000446">
    <property type="protein sequence ID" value="PIK49817.1"/>
    <property type="molecule type" value="Genomic_DNA"/>
</dbReference>
<evidence type="ECO:0000256" key="16">
    <source>
        <dbReference type="ARBA" id="ARBA00031945"/>
    </source>
</evidence>
<evidence type="ECO:0000259" key="22">
    <source>
        <dbReference type="Pfam" id="PF09029"/>
    </source>
</evidence>
<dbReference type="GO" id="GO:0042541">
    <property type="term" value="P:hemoglobin biosynthetic process"/>
    <property type="evidence" value="ECO:0007669"/>
    <property type="project" value="TreeGrafter"/>
</dbReference>
<dbReference type="PANTHER" id="PTHR13693">
    <property type="entry name" value="CLASS II AMINOTRANSFERASE/8-AMINO-7-OXONONANOATE SYNTHASE"/>
    <property type="match status" value="1"/>
</dbReference>
<comment type="similarity">
    <text evidence="5 19">Belongs to the class-II pyridoxal-phosphate-dependent aminotransferase family.</text>
</comment>
<dbReference type="UniPathway" id="UPA00251">
    <property type="reaction ID" value="UER00375"/>
</dbReference>
<keyword evidence="14 20" id="KW-0012">Acyltransferase</keyword>
<gene>
    <name evidence="23" type="ORF">BSL78_13319</name>
</gene>
<dbReference type="InterPro" id="IPR015424">
    <property type="entry name" value="PyrdxlP-dep_Trfase"/>
</dbReference>
<keyword evidence="24" id="KW-1185">Reference proteome</keyword>
<evidence type="ECO:0000313" key="23">
    <source>
        <dbReference type="EMBL" id="PIK49817.1"/>
    </source>
</evidence>
<comment type="catalytic activity">
    <reaction evidence="18">
        <text>succinyl-CoA + glycine + H(+) = 5-aminolevulinate + CO2 + CoA</text>
        <dbReference type="Rhea" id="RHEA:12921"/>
        <dbReference type="ChEBI" id="CHEBI:15378"/>
        <dbReference type="ChEBI" id="CHEBI:16526"/>
        <dbReference type="ChEBI" id="CHEBI:57287"/>
        <dbReference type="ChEBI" id="CHEBI:57292"/>
        <dbReference type="ChEBI" id="CHEBI:57305"/>
        <dbReference type="ChEBI" id="CHEBI:356416"/>
        <dbReference type="EC" id="2.3.1.37"/>
    </reaction>
    <physiologicalReaction direction="left-to-right" evidence="18">
        <dbReference type="Rhea" id="RHEA:12922"/>
    </physiologicalReaction>
</comment>
<evidence type="ECO:0000313" key="24">
    <source>
        <dbReference type="Proteomes" id="UP000230750"/>
    </source>
</evidence>
<evidence type="ECO:0000256" key="8">
    <source>
        <dbReference type="ARBA" id="ARBA00022792"/>
    </source>
</evidence>
<dbReference type="InterPro" id="IPR001917">
    <property type="entry name" value="Aminotrans_II_pyridoxalP_BS"/>
</dbReference>
<dbReference type="InterPro" id="IPR015421">
    <property type="entry name" value="PyrdxlP-dep_Trfase_major"/>
</dbReference>
<dbReference type="Proteomes" id="UP000230750">
    <property type="component" value="Unassembled WGS sequence"/>
</dbReference>
<evidence type="ECO:0000256" key="13">
    <source>
        <dbReference type="ARBA" id="ARBA00023136"/>
    </source>
</evidence>
<dbReference type="FunFam" id="3.40.640.10:FF:000006">
    <property type="entry name" value="5-aminolevulinate synthase, mitochondrial"/>
    <property type="match status" value="1"/>
</dbReference>
<dbReference type="InterPro" id="IPR050087">
    <property type="entry name" value="AON_synthase_class-II"/>
</dbReference>
<evidence type="ECO:0000256" key="20">
    <source>
        <dbReference type="RuleBase" id="RU910713"/>
    </source>
</evidence>
<keyword evidence="8" id="KW-0999">Mitochondrion inner membrane</keyword>
<keyword evidence="7 20" id="KW-0808">Transferase</keyword>
<proteinExistence type="inferred from homology"/>
<dbReference type="OrthoDB" id="10263824at2759"/>
<evidence type="ECO:0000256" key="18">
    <source>
        <dbReference type="ARBA" id="ARBA00049013"/>
    </source>
</evidence>
<evidence type="ECO:0000256" key="14">
    <source>
        <dbReference type="ARBA" id="ARBA00023315"/>
    </source>
</evidence>
<dbReference type="Pfam" id="PF00155">
    <property type="entry name" value="Aminotran_1_2"/>
    <property type="match status" value="1"/>
</dbReference>
<evidence type="ECO:0000256" key="5">
    <source>
        <dbReference type="ARBA" id="ARBA00008392"/>
    </source>
</evidence>
<comment type="caution">
    <text evidence="23">The sequence shown here is derived from an EMBL/GenBank/DDBJ whole genome shotgun (WGS) entry which is preliminary data.</text>
</comment>
<dbReference type="Gene3D" id="3.40.640.10">
    <property type="entry name" value="Type I PLP-dependent aspartate aminotransferase-like (Major domain)"/>
    <property type="match status" value="1"/>
</dbReference>
<dbReference type="InterPro" id="IPR015422">
    <property type="entry name" value="PyrdxlP-dep_Trfase_small"/>
</dbReference>
<keyword evidence="10" id="KW-0809">Transit peptide</keyword>
<comment type="subcellular location">
    <subcellularLocation>
        <location evidence="2">Membrane</location>
        <topology evidence="2">Peripheral membrane protein</topology>
    </subcellularLocation>
    <subcellularLocation>
        <location evidence="3">Mitochondrion inner membrane</location>
    </subcellularLocation>
</comment>